<reference evidence="2 3" key="1">
    <citation type="submission" date="2015-10" db="EMBL/GenBank/DDBJ databases">
        <title>Corynebacteirum lowii and Corynebacterium oculi species nova, derived from human clinical disease and and emended description of Corynebacterium mastiditis.</title>
        <authorList>
            <person name="Bernard K."/>
            <person name="Pacheco A.L."/>
            <person name="Mcdougall C."/>
            <person name="Burtx T."/>
            <person name="Weibe D."/>
            <person name="Tyler S."/>
            <person name="Olson A.B."/>
            <person name="Cnockaert M."/>
            <person name="Eguchi H."/>
            <person name="Kuwahara T."/>
            <person name="Nakayama-Imaohji H."/>
            <person name="Boudewijins M."/>
            <person name="Van Hoecke F."/>
            <person name="Bernier A.-M."/>
            <person name="Vandamme P."/>
        </authorList>
    </citation>
    <scope>NUCLEOTIDE SEQUENCE [LARGE SCALE GENOMIC DNA]</scope>
    <source>
        <strain evidence="2 3">NML 130206</strain>
    </source>
</reference>
<evidence type="ECO:0000259" key="1">
    <source>
        <dbReference type="Pfam" id="PF04326"/>
    </source>
</evidence>
<evidence type="ECO:0000313" key="3">
    <source>
        <dbReference type="Proteomes" id="UP000050488"/>
    </source>
</evidence>
<evidence type="ECO:0000313" key="2">
    <source>
        <dbReference type="EMBL" id="KQB86163.1"/>
    </source>
</evidence>
<dbReference type="Pfam" id="PF04326">
    <property type="entry name" value="SLFN_AlbA_2"/>
    <property type="match status" value="1"/>
</dbReference>
<dbReference type="PANTHER" id="PTHR30595">
    <property type="entry name" value="GLPR-RELATED TRANSCRIPTIONAL REPRESSOR"/>
    <property type="match status" value="1"/>
</dbReference>
<dbReference type="PATRIC" id="fig|1544413.3.peg.1519"/>
<dbReference type="InterPro" id="IPR036390">
    <property type="entry name" value="WH_DNA-bd_sf"/>
</dbReference>
<accession>A0A0Q0UE92</accession>
<dbReference type="Pfam" id="PF13749">
    <property type="entry name" value="HATPase_c_4"/>
    <property type="match status" value="1"/>
</dbReference>
<dbReference type="InterPro" id="IPR038461">
    <property type="entry name" value="Schlafen_AlbA_2_dom_sf"/>
</dbReference>
<dbReference type="SUPFAM" id="SSF46785">
    <property type="entry name" value="Winged helix' DNA-binding domain"/>
    <property type="match status" value="1"/>
</dbReference>
<dbReference type="InterPro" id="IPR007421">
    <property type="entry name" value="Schlafen_AlbA_2_dom"/>
</dbReference>
<feature type="domain" description="Schlafen AlbA-2" evidence="1">
    <location>
        <begin position="19"/>
        <end position="149"/>
    </location>
</feature>
<gene>
    <name evidence="2" type="ORF">Clow_01517</name>
</gene>
<dbReference type="Gene3D" id="3.30.950.30">
    <property type="entry name" value="Schlafen, AAA domain"/>
    <property type="match status" value="1"/>
</dbReference>
<name>A0A0Q0UE92_9CORY</name>
<dbReference type="RefSeq" id="WP_055178134.1">
    <property type="nucleotide sequence ID" value="NZ_JAUSQY010000001.1"/>
</dbReference>
<proteinExistence type="predicted"/>
<protein>
    <submittedName>
        <fullName evidence="2">Divergent AAA domain protein</fullName>
    </submittedName>
</protein>
<dbReference type="InterPro" id="IPR036388">
    <property type="entry name" value="WH-like_DNA-bd_sf"/>
</dbReference>
<dbReference type="InterPro" id="IPR038475">
    <property type="entry name" value="RecG_C_sf"/>
</dbReference>
<comment type="caution">
    <text evidence="2">The sequence shown here is derived from an EMBL/GenBank/DDBJ whole genome shotgun (WGS) entry which is preliminary data.</text>
</comment>
<sequence length="570" mass="62441">MDSILHAHLRRLRSQKSDDDQVEVKALALPEGKRTSPEFKSVWETVSAFANTKGGLLFLGLSEDTGFTPTPGFRPGEVIEQIHQGLNASDPAGLKVQPVPPYEVTTEYLDGSPVVIMVVQPLSVNGPCYVTAKGVARGSYKRVWEADRHLSQLEIYELQHRFDQLTIDATPVPNSSIEDLDPELLESVKGHLRAIGSRALTGAENQWLRRLNITTDSGELTLAGLLALGTYPQQYFPKLLIDVAVHPGINKGETSNARFLDRRICDGNLLAMTQDCLHAIRKNLRVRRVISGTQGRDLLEIPEDVLREAVANAIMHREYAPDAQGRAIHVDIYQDRVEIISPGGFPGAKPSHAEALMDGIPAAKNRLLTRLLAEVPWPGEGGGVLAESNGSGIPRMFSAMREAGLPTPEYHVDIAQVRVVLKRFGLMDPETNEWLTGLLSEGYSTTDGIALVLARDLGAVNTKDIRIQTGQDSDDIREQLTALKEKGLLVEVSPDHFRLPEPSDHLSPAEREIVAALSQNTPMTSKEIAAATQRSLGSLRPLLRDLVDSGFVLATAPPTSRNRAYLLPRQ</sequence>
<dbReference type="Gene3D" id="3.30.565.60">
    <property type="match status" value="1"/>
</dbReference>
<dbReference type="EMBL" id="LKEV01000004">
    <property type="protein sequence ID" value="KQB86163.1"/>
    <property type="molecule type" value="Genomic_DNA"/>
</dbReference>
<dbReference type="AlphaFoldDB" id="A0A0Q0UE92"/>
<dbReference type="PANTHER" id="PTHR30595:SF6">
    <property type="entry name" value="SCHLAFEN ALBA-2 DOMAIN-CONTAINING PROTEIN"/>
    <property type="match status" value="1"/>
</dbReference>
<dbReference type="Gene3D" id="1.10.10.10">
    <property type="entry name" value="Winged helix-like DNA-binding domain superfamily/Winged helix DNA-binding domain"/>
    <property type="match status" value="1"/>
</dbReference>
<keyword evidence="3" id="KW-1185">Reference proteome</keyword>
<dbReference type="Proteomes" id="UP000050488">
    <property type="component" value="Unassembled WGS sequence"/>
</dbReference>
<dbReference type="OrthoDB" id="9805115at2"/>
<organism evidence="2 3">
    <name type="scientific">Corynebacterium lowii</name>
    <dbReference type="NCBI Taxonomy" id="1544413"/>
    <lineage>
        <taxon>Bacteria</taxon>
        <taxon>Bacillati</taxon>
        <taxon>Actinomycetota</taxon>
        <taxon>Actinomycetes</taxon>
        <taxon>Mycobacteriales</taxon>
        <taxon>Corynebacteriaceae</taxon>
        <taxon>Corynebacterium</taxon>
    </lineage>
</organism>
<dbReference type="STRING" id="1544413.Clow_01517"/>